<dbReference type="InterPro" id="IPR006015">
    <property type="entry name" value="Universal_stress_UspA"/>
</dbReference>
<organism evidence="1 2">
    <name type="scientific">Devosia nanyangense</name>
    <dbReference type="NCBI Taxonomy" id="1228055"/>
    <lineage>
        <taxon>Bacteria</taxon>
        <taxon>Pseudomonadati</taxon>
        <taxon>Pseudomonadota</taxon>
        <taxon>Alphaproteobacteria</taxon>
        <taxon>Hyphomicrobiales</taxon>
        <taxon>Devosiaceae</taxon>
        <taxon>Devosia</taxon>
    </lineage>
</organism>
<sequence>MPFSFAMPLLTYPDPTPTGGFARALDLAATLGGRLTALVEETDIPDINNVLAELLIDVPAMAAAAEARSRANGAELVATLSHQAERLALPLEVERVRSRPELAPDAIAHAARTHDFALLLSPDANDEHAAMVEAVLFGSGGPVIVFSGTDGPAHLETVAVAWDGSRSAARALRDAMPVLALAGRTVILTERDDKPIDPASVDKVRRLLESHSIGSFHVEVAPGPESVGESLQHAALAQDAGLLVMGAYGHTRLREFVLGGATRAVLASPKLAVLMSH</sequence>
<gene>
    <name evidence="1" type="ORF">HY834_20310</name>
</gene>
<dbReference type="EMBL" id="JACRAF010000068">
    <property type="protein sequence ID" value="MBI4924085.1"/>
    <property type="molecule type" value="Genomic_DNA"/>
</dbReference>
<reference evidence="1" key="1">
    <citation type="submission" date="2020-07" db="EMBL/GenBank/DDBJ databases">
        <title>Huge and variable diversity of episymbiotic CPR bacteria and DPANN archaea in groundwater ecosystems.</title>
        <authorList>
            <person name="He C.Y."/>
            <person name="Keren R."/>
            <person name="Whittaker M."/>
            <person name="Farag I.F."/>
            <person name="Doudna J."/>
            <person name="Cate J.H.D."/>
            <person name="Banfield J.F."/>
        </authorList>
    </citation>
    <scope>NUCLEOTIDE SEQUENCE</scope>
    <source>
        <strain evidence="1">NC_groundwater_1586_Pr3_B-0.1um_66_15</strain>
    </source>
</reference>
<dbReference type="AlphaFoldDB" id="A0A933L835"/>
<dbReference type="PRINTS" id="PR01438">
    <property type="entry name" value="UNVRSLSTRESS"/>
</dbReference>
<dbReference type="CDD" id="cd00293">
    <property type="entry name" value="USP-like"/>
    <property type="match status" value="1"/>
</dbReference>
<proteinExistence type="predicted"/>
<evidence type="ECO:0000313" key="2">
    <source>
        <dbReference type="Proteomes" id="UP000782610"/>
    </source>
</evidence>
<protein>
    <submittedName>
        <fullName evidence="1">Universal stress protein</fullName>
    </submittedName>
</protein>
<accession>A0A933L835</accession>
<comment type="caution">
    <text evidence="1">The sequence shown here is derived from an EMBL/GenBank/DDBJ whole genome shotgun (WGS) entry which is preliminary data.</text>
</comment>
<name>A0A933L835_9HYPH</name>
<dbReference type="Gene3D" id="3.40.50.12370">
    <property type="match status" value="1"/>
</dbReference>
<evidence type="ECO:0000313" key="1">
    <source>
        <dbReference type="EMBL" id="MBI4924085.1"/>
    </source>
</evidence>
<dbReference type="SUPFAM" id="SSF52402">
    <property type="entry name" value="Adenine nucleotide alpha hydrolases-like"/>
    <property type="match status" value="1"/>
</dbReference>
<dbReference type="Proteomes" id="UP000782610">
    <property type="component" value="Unassembled WGS sequence"/>
</dbReference>